<dbReference type="AlphaFoldDB" id="A0A167GHZ3"/>
<proteinExistence type="predicted"/>
<feature type="transmembrane region" description="Helical" evidence="1">
    <location>
        <begin position="7"/>
        <end position="27"/>
    </location>
</feature>
<keyword evidence="1" id="KW-1133">Transmembrane helix</keyword>
<dbReference type="Proteomes" id="UP000076830">
    <property type="component" value="Chromosome"/>
</dbReference>
<dbReference type="KEGG" id="dko:I596_541"/>
<dbReference type="RefSeq" id="WP_067643704.1">
    <property type="nucleotide sequence ID" value="NZ_CP015249.1"/>
</dbReference>
<organism evidence="2 3">
    <name type="scientific">Dokdonella koreensis DS-123</name>
    <dbReference type="NCBI Taxonomy" id="1300342"/>
    <lineage>
        <taxon>Bacteria</taxon>
        <taxon>Pseudomonadati</taxon>
        <taxon>Pseudomonadota</taxon>
        <taxon>Gammaproteobacteria</taxon>
        <taxon>Lysobacterales</taxon>
        <taxon>Rhodanobacteraceae</taxon>
        <taxon>Dokdonella</taxon>
    </lineage>
</organism>
<keyword evidence="3" id="KW-1185">Reference proteome</keyword>
<feature type="transmembrane region" description="Helical" evidence="1">
    <location>
        <begin position="33"/>
        <end position="53"/>
    </location>
</feature>
<keyword evidence="1" id="KW-0472">Membrane</keyword>
<evidence type="ECO:0000313" key="2">
    <source>
        <dbReference type="EMBL" id="ANB16578.1"/>
    </source>
</evidence>
<protein>
    <submittedName>
        <fullName evidence="2">Uncharacterized protein</fullName>
    </submittedName>
</protein>
<accession>A0A167GHZ3</accession>
<sequence length="67" mass="7023">MASKIDWLVLLASTGVGVLLGIVFGLAAGLAGLAAYAGPMAGGIAGALVPWIYRQGVDRRRRQRDER</sequence>
<evidence type="ECO:0000313" key="3">
    <source>
        <dbReference type="Proteomes" id="UP000076830"/>
    </source>
</evidence>
<keyword evidence="1" id="KW-0812">Transmembrane</keyword>
<name>A0A167GHZ3_9GAMM</name>
<reference evidence="2 3" key="1">
    <citation type="submission" date="2016-04" db="EMBL/GenBank/DDBJ databases">
        <title>Complete genome sequence of Dokdonella koreensis DS-123T.</title>
        <authorList>
            <person name="Kim J.F."/>
            <person name="Lee H."/>
            <person name="Kwak M.-J."/>
        </authorList>
    </citation>
    <scope>NUCLEOTIDE SEQUENCE [LARGE SCALE GENOMIC DNA]</scope>
    <source>
        <strain evidence="2 3">DS-123</strain>
    </source>
</reference>
<evidence type="ECO:0000256" key="1">
    <source>
        <dbReference type="SAM" id="Phobius"/>
    </source>
</evidence>
<gene>
    <name evidence="2" type="ORF">I596_541</name>
</gene>
<dbReference type="EMBL" id="CP015249">
    <property type="protein sequence ID" value="ANB16578.1"/>
    <property type="molecule type" value="Genomic_DNA"/>
</dbReference>